<keyword evidence="3" id="KW-1185">Reference proteome</keyword>
<organism evidence="4">
    <name type="scientific">Brugia timori</name>
    <dbReference type="NCBI Taxonomy" id="42155"/>
    <lineage>
        <taxon>Eukaryota</taxon>
        <taxon>Metazoa</taxon>
        <taxon>Ecdysozoa</taxon>
        <taxon>Nematoda</taxon>
        <taxon>Chromadorea</taxon>
        <taxon>Rhabditida</taxon>
        <taxon>Spirurina</taxon>
        <taxon>Spiruromorpha</taxon>
        <taxon>Filarioidea</taxon>
        <taxon>Onchocercidae</taxon>
        <taxon>Brugia</taxon>
    </lineage>
</organism>
<feature type="compositionally biased region" description="Polar residues" evidence="1">
    <location>
        <begin position="110"/>
        <end position="120"/>
    </location>
</feature>
<dbReference type="AlphaFoldDB" id="A0A0R3QFM2"/>
<dbReference type="EMBL" id="UZAG01004419">
    <property type="protein sequence ID" value="VDO16803.1"/>
    <property type="molecule type" value="Genomic_DNA"/>
</dbReference>
<reference evidence="2 3" key="2">
    <citation type="submission" date="2018-11" db="EMBL/GenBank/DDBJ databases">
        <authorList>
            <consortium name="Pathogen Informatics"/>
        </authorList>
    </citation>
    <scope>NUCLEOTIDE SEQUENCE [LARGE SCALE GENOMIC DNA]</scope>
</reference>
<dbReference type="STRING" id="42155.A0A0R3QFM2"/>
<evidence type="ECO:0000313" key="2">
    <source>
        <dbReference type="EMBL" id="VDO16803.1"/>
    </source>
</evidence>
<proteinExistence type="predicted"/>
<evidence type="ECO:0000313" key="4">
    <source>
        <dbReference type="WBParaSite" id="BTMF_0000516801-mRNA-1"/>
    </source>
</evidence>
<dbReference type="Proteomes" id="UP000280834">
    <property type="component" value="Unassembled WGS sequence"/>
</dbReference>
<gene>
    <name evidence="2" type="ORF">BTMF_LOCUS4456</name>
</gene>
<feature type="region of interest" description="Disordered" evidence="1">
    <location>
        <begin position="61"/>
        <end position="120"/>
    </location>
</feature>
<dbReference type="WBParaSite" id="BTMF_0000516801-mRNA-1">
    <property type="protein sequence ID" value="BTMF_0000516801-mRNA-1"/>
    <property type="gene ID" value="BTMF_0000516801"/>
</dbReference>
<evidence type="ECO:0000256" key="1">
    <source>
        <dbReference type="SAM" id="MobiDB-lite"/>
    </source>
</evidence>
<name>A0A0R3QFM2_9BILA</name>
<protein>
    <submittedName>
        <fullName evidence="2 4">Uncharacterized protein</fullName>
    </submittedName>
</protein>
<sequence>MKQFGGSQSNESIEPILSPTYGGLYTAAINNTITTAPLPPISKTAHTLPSRLAADRALISPTSGLFPPENSHMRPTRPPLAPSSIRFGDISEISKPKQNQRIHEQPKVLISSTSSIRNTL</sequence>
<accession>A0A0R3QFM2</accession>
<evidence type="ECO:0000313" key="3">
    <source>
        <dbReference type="Proteomes" id="UP000280834"/>
    </source>
</evidence>
<reference evidence="4" key="1">
    <citation type="submission" date="2017-02" db="UniProtKB">
        <authorList>
            <consortium name="WormBaseParasite"/>
        </authorList>
    </citation>
    <scope>IDENTIFICATION</scope>
</reference>